<evidence type="ECO:0000313" key="2">
    <source>
        <dbReference type="EMBL" id="USP73340.1"/>
    </source>
</evidence>
<evidence type="ECO:0000256" key="1">
    <source>
        <dbReference type="SAM" id="Phobius"/>
    </source>
</evidence>
<proteinExistence type="predicted"/>
<organism evidence="2 3">
    <name type="scientific">Curvularia clavata</name>
    <dbReference type="NCBI Taxonomy" id="95742"/>
    <lineage>
        <taxon>Eukaryota</taxon>
        <taxon>Fungi</taxon>
        <taxon>Dikarya</taxon>
        <taxon>Ascomycota</taxon>
        <taxon>Pezizomycotina</taxon>
        <taxon>Dothideomycetes</taxon>
        <taxon>Pleosporomycetidae</taxon>
        <taxon>Pleosporales</taxon>
        <taxon>Pleosporineae</taxon>
        <taxon>Pleosporaceae</taxon>
        <taxon>Curvularia</taxon>
    </lineage>
</organism>
<gene>
    <name evidence="2" type="ORF">yc1106_00614</name>
</gene>
<evidence type="ECO:0000313" key="3">
    <source>
        <dbReference type="Proteomes" id="UP001056012"/>
    </source>
</evidence>
<sequence length="156" mass="17439">MTRATRDRRHTLHHDHHDAWANGPLTFVANASHVPPPAPPVATSDRQDYHQHDSFQESPIYLLPEELPHNDEPPPSYDDAVAISGAPPGYGTFTHFPEDSSIASSEVDSSDRALPEWLGQLLVVLIFLGLIYGFWRFVHDDDMPDDGWPHFGPPST</sequence>
<feature type="transmembrane region" description="Helical" evidence="1">
    <location>
        <begin position="117"/>
        <end position="135"/>
    </location>
</feature>
<name>A0A9Q8Z1E5_CURCL</name>
<accession>A0A9Q8Z1E5</accession>
<dbReference type="Proteomes" id="UP001056012">
    <property type="component" value="Chromosome 1"/>
</dbReference>
<keyword evidence="3" id="KW-1185">Reference proteome</keyword>
<dbReference type="AlphaFoldDB" id="A0A9Q8Z1E5"/>
<keyword evidence="1" id="KW-0472">Membrane</keyword>
<keyword evidence="1" id="KW-1133">Transmembrane helix</keyword>
<dbReference type="OrthoDB" id="3792384at2759"/>
<reference evidence="2" key="1">
    <citation type="submission" date="2021-12" db="EMBL/GenBank/DDBJ databases">
        <title>Curvularia clavata genome.</title>
        <authorList>
            <person name="Cao Y."/>
        </authorList>
    </citation>
    <scope>NUCLEOTIDE SEQUENCE</scope>
    <source>
        <strain evidence="2">Yc1106</strain>
    </source>
</reference>
<protein>
    <submittedName>
        <fullName evidence="2">Uncharacterized protein</fullName>
    </submittedName>
</protein>
<keyword evidence="1" id="KW-0812">Transmembrane</keyword>
<dbReference type="VEuPathDB" id="FungiDB:yc1106_00614"/>
<dbReference type="EMBL" id="CP089274">
    <property type="protein sequence ID" value="USP73340.1"/>
    <property type="molecule type" value="Genomic_DNA"/>
</dbReference>